<evidence type="ECO:0000256" key="2">
    <source>
        <dbReference type="ARBA" id="ARBA00006921"/>
    </source>
</evidence>
<keyword evidence="9" id="KW-1185">Reference proteome</keyword>
<comment type="subcellular location">
    <subcellularLocation>
        <location evidence="1 7">Membrane</location>
        <topology evidence="1 7">Multi-pass membrane protein</topology>
    </subcellularLocation>
</comment>
<protein>
    <recommendedName>
        <fullName evidence="7">Copper transport protein</fullName>
    </recommendedName>
</protein>
<evidence type="ECO:0000256" key="5">
    <source>
        <dbReference type="ARBA" id="ARBA00022989"/>
    </source>
</evidence>
<keyword evidence="5 7" id="KW-1133">Transmembrane helix</keyword>
<evidence type="ECO:0000256" key="6">
    <source>
        <dbReference type="ARBA" id="ARBA00023136"/>
    </source>
</evidence>
<feature type="transmembrane region" description="Helical" evidence="7">
    <location>
        <begin position="131"/>
        <end position="150"/>
    </location>
</feature>
<evidence type="ECO:0000256" key="4">
    <source>
        <dbReference type="ARBA" id="ARBA00022796"/>
    </source>
</evidence>
<dbReference type="PANTHER" id="PTHR12483">
    <property type="entry name" value="SOLUTE CARRIER FAMILY 31 COPPER TRANSPORTERS"/>
    <property type="match status" value="1"/>
</dbReference>
<dbReference type="AlphaFoldDB" id="A0AA35UUI7"/>
<keyword evidence="3 7" id="KW-0812">Transmembrane</keyword>
<evidence type="ECO:0000313" key="9">
    <source>
        <dbReference type="Proteomes" id="UP001177003"/>
    </source>
</evidence>
<dbReference type="PANTHER" id="PTHR12483:SF27">
    <property type="entry name" value="COPPER TRANSPORT PROTEIN CTR1"/>
    <property type="match status" value="1"/>
</dbReference>
<gene>
    <name evidence="8" type="ORF">LSALG_LOCUS1649</name>
</gene>
<keyword evidence="7" id="KW-0406">Ion transport</keyword>
<keyword evidence="7" id="KW-0186">Copper</keyword>
<proteinExistence type="inferred from homology"/>
<dbReference type="GO" id="GO:0005886">
    <property type="term" value="C:plasma membrane"/>
    <property type="evidence" value="ECO:0007669"/>
    <property type="project" value="TreeGrafter"/>
</dbReference>
<reference evidence="8" key="1">
    <citation type="submission" date="2023-04" db="EMBL/GenBank/DDBJ databases">
        <authorList>
            <person name="Vijverberg K."/>
            <person name="Xiong W."/>
            <person name="Schranz E."/>
        </authorList>
    </citation>
    <scope>NUCLEOTIDE SEQUENCE</scope>
</reference>
<keyword evidence="7" id="KW-0813">Transport</keyword>
<dbReference type="InterPro" id="IPR007274">
    <property type="entry name" value="Cop_transporter"/>
</dbReference>
<keyword evidence="6 7" id="KW-0472">Membrane</keyword>
<feature type="transmembrane region" description="Helical" evidence="7">
    <location>
        <begin position="49"/>
        <end position="69"/>
    </location>
</feature>
<dbReference type="Pfam" id="PF04145">
    <property type="entry name" value="Ctr"/>
    <property type="match status" value="1"/>
</dbReference>
<comment type="similarity">
    <text evidence="2 7">Belongs to the copper transporter (Ctr) (TC 1.A.56) family. SLC31A subfamily.</text>
</comment>
<evidence type="ECO:0000256" key="1">
    <source>
        <dbReference type="ARBA" id="ARBA00004141"/>
    </source>
</evidence>
<dbReference type="EMBL" id="OX465086">
    <property type="protein sequence ID" value="CAI9260826.1"/>
    <property type="molecule type" value="Genomic_DNA"/>
</dbReference>
<organism evidence="8 9">
    <name type="scientific">Lactuca saligna</name>
    <name type="common">Willowleaf lettuce</name>
    <dbReference type="NCBI Taxonomy" id="75948"/>
    <lineage>
        <taxon>Eukaryota</taxon>
        <taxon>Viridiplantae</taxon>
        <taxon>Streptophyta</taxon>
        <taxon>Embryophyta</taxon>
        <taxon>Tracheophyta</taxon>
        <taxon>Spermatophyta</taxon>
        <taxon>Magnoliopsida</taxon>
        <taxon>eudicotyledons</taxon>
        <taxon>Gunneridae</taxon>
        <taxon>Pentapetalae</taxon>
        <taxon>asterids</taxon>
        <taxon>campanulids</taxon>
        <taxon>Asterales</taxon>
        <taxon>Asteraceae</taxon>
        <taxon>Cichorioideae</taxon>
        <taxon>Cichorieae</taxon>
        <taxon>Lactucinae</taxon>
        <taxon>Lactuca</taxon>
    </lineage>
</organism>
<name>A0AA35UUI7_LACSI</name>
<feature type="transmembrane region" description="Helical" evidence="7">
    <location>
        <begin position="108"/>
        <end position="125"/>
    </location>
</feature>
<dbReference type="GO" id="GO:0005375">
    <property type="term" value="F:copper ion transmembrane transporter activity"/>
    <property type="evidence" value="ECO:0007669"/>
    <property type="project" value="UniProtKB-UniRule"/>
</dbReference>
<dbReference type="Proteomes" id="UP001177003">
    <property type="component" value="Chromosome 0"/>
</dbReference>
<sequence length="168" mass="18947">MDTNKIHQSGGLASHKHHNSPENAAMMHMTFYWGPDVTLLIDSWKTNSWFSYFLTLIVCFLFAAFYQFMEDHRLRFKLLSSSHTAVGDVENVPLLYTKLFSDRRRARFAGTVLFGINSAVNYFLMLAVMSFNGGVFVVIVVGLAVGYLLFRSGDDELILVDEDPCACG</sequence>
<keyword evidence="4 7" id="KW-0187">Copper transport</keyword>
<evidence type="ECO:0000313" key="8">
    <source>
        <dbReference type="EMBL" id="CAI9260826.1"/>
    </source>
</evidence>
<evidence type="ECO:0000256" key="3">
    <source>
        <dbReference type="ARBA" id="ARBA00022692"/>
    </source>
</evidence>
<accession>A0AA35UUI7</accession>
<evidence type="ECO:0000256" key="7">
    <source>
        <dbReference type="RuleBase" id="RU367022"/>
    </source>
</evidence>